<dbReference type="Pfam" id="PF00004">
    <property type="entry name" value="AAA"/>
    <property type="match status" value="1"/>
</dbReference>
<keyword evidence="7" id="KW-1185">Reference proteome</keyword>
<dbReference type="STRING" id="502025.Hoch_2009"/>
<accession>D0LFV2</accession>
<dbReference type="GO" id="GO:0005524">
    <property type="term" value="F:ATP binding"/>
    <property type="evidence" value="ECO:0007669"/>
    <property type="project" value="UniProtKB-KW"/>
</dbReference>
<dbReference type="EMBL" id="CP001804">
    <property type="protein sequence ID" value="ACY14554.1"/>
    <property type="molecule type" value="Genomic_DNA"/>
</dbReference>
<evidence type="ECO:0000256" key="3">
    <source>
        <dbReference type="ARBA" id="ARBA00022840"/>
    </source>
</evidence>
<dbReference type="HOGENOM" id="CLU_285416_0_0_7"/>
<keyword evidence="2" id="KW-0547">Nucleotide-binding</keyword>
<proteinExistence type="inferred from homology"/>
<comment type="similarity">
    <text evidence="1">Belongs to the AAA ATPase family.</text>
</comment>
<dbReference type="InterPro" id="IPR003959">
    <property type="entry name" value="ATPase_AAA_core"/>
</dbReference>
<dbReference type="InterPro" id="IPR027417">
    <property type="entry name" value="P-loop_NTPase"/>
</dbReference>
<evidence type="ECO:0000313" key="6">
    <source>
        <dbReference type="EMBL" id="ACY14554.1"/>
    </source>
</evidence>
<keyword evidence="3" id="KW-0067">ATP-binding</keyword>
<dbReference type="KEGG" id="hoh:Hoch_2009"/>
<evidence type="ECO:0000313" key="7">
    <source>
        <dbReference type="Proteomes" id="UP000001880"/>
    </source>
</evidence>
<dbReference type="SMART" id="SM00382">
    <property type="entry name" value="AAA"/>
    <property type="match status" value="1"/>
</dbReference>
<evidence type="ECO:0000259" key="5">
    <source>
        <dbReference type="SMART" id="SM00382"/>
    </source>
</evidence>
<dbReference type="Pfam" id="PF22977">
    <property type="entry name" value="WHD"/>
    <property type="match status" value="1"/>
</dbReference>
<dbReference type="InterPro" id="IPR054472">
    <property type="entry name" value="WHD"/>
</dbReference>
<protein>
    <submittedName>
        <fullName evidence="6">AAA ATPase central domain protein</fullName>
    </submittedName>
</protein>
<dbReference type="AlphaFoldDB" id="D0LFV2"/>
<feature type="compositionally biased region" description="Acidic residues" evidence="4">
    <location>
        <begin position="248"/>
        <end position="260"/>
    </location>
</feature>
<evidence type="ECO:0000256" key="4">
    <source>
        <dbReference type="SAM" id="MobiDB-lite"/>
    </source>
</evidence>
<gene>
    <name evidence="6" type="ordered locus">Hoch_2009</name>
</gene>
<name>D0LFV2_HALO1</name>
<dbReference type="InterPro" id="IPR003593">
    <property type="entry name" value="AAA+_ATPase"/>
</dbReference>
<dbReference type="SUPFAM" id="SSF52540">
    <property type="entry name" value="P-loop containing nucleoside triphosphate hydrolases"/>
    <property type="match status" value="2"/>
</dbReference>
<dbReference type="eggNOG" id="COG0464">
    <property type="taxonomic scope" value="Bacteria"/>
</dbReference>
<dbReference type="PANTHER" id="PTHR23073">
    <property type="entry name" value="26S PROTEASOME REGULATORY SUBUNIT"/>
    <property type="match status" value="1"/>
</dbReference>
<feature type="domain" description="AAA+ ATPase" evidence="5">
    <location>
        <begin position="979"/>
        <end position="1111"/>
    </location>
</feature>
<evidence type="ECO:0000256" key="1">
    <source>
        <dbReference type="ARBA" id="ARBA00006914"/>
    </source>
</evidence>
<feature type="compositionally biased region" description="Basic and acidic residues" evidence="4">
    <location>
        <begin position="376"/>
        <end position="388"/>
    </location>
</feature>
<dbReference type="CDD" id="cd19481">
    <property type="entry name" value="RecA-like_protease"/>
    <property type="match status" value="1"/>
</dbReference>
<dbReference type="InterPro" id="IPR050221">
    <property type="entry name" value="26S_Proteasome_ATPase"/>
</dbReference>
<feature type="region of interest" description="Disordered" evidence="4">
    <location>
        <begin position="363"/>
        <end position="431"/>
    </location>
</feature>
<dbReference type="Gene3D" id="3.40.50.300">
    <property type="entry name" value="P-loop containing nucleotide triphosphate hydrolases"/>
    <property type="match status" value="1"/>
</dbReference>
<feature type="region of interest" description="Disordered" evidence="4">
    <location>
        <begin position="312"/>
        <end position="337"/>
    </location>
</feature>
<evidence type="ECO:0000256" key="2">
    <source>
        <dbReference type="ARBA" id="ARBA00022741"/>
    </source>
</evidence>
<dbReference type="GO" id="GO:0016887">
    <property type="term" value="F:ATP hydrolysis activity"/>
    <property type="evidence" value="ECO:0007669"/>
    <property type="project" value="InterPro"/>
</dbReference>
<organism evidence="6 7">
    <name type="scientific">Haliangium ochraceum (strain DSM 14365 / JCM 11303 / SMP-2)</name>
    <dbReference type="NCBI Taxonomy" id="502025"/>
    <lineage>
        <taxon>Bacteria</taxon>
        <taxon>Pseudomonadati</taxon>
        <taxon>Myxococcota</taxon>
        <taxon>Polyangia</taxon>
        <taxon>Haliangiales</taxon>
        <taxon>Kofleriaceae</taxon>
        <taxon>Haliangium</taxon>
    </lineage>
</organism>
<feature type="region of interest" description="Disordered" evidence="4">
    <location>
        <begin position="246"/>
        <end position="265"/>
    </location>
</feature>
<feature type="region of interest" description="Disordered" evidence="4">
    <location>
        <begin position="882"/>
        <end position="906"/>
    </location>
</feature>
<reference evidence="6 7" key="1">
    <citation type="journal article" date="2010" name="Stand. Genomic Sci.">
        <title>Complete genome sequence of Haliangium ochraceum type strain (SMP-2).</title>
        <authorList>
            <consortium name="US DOE Joint Genome Institute (JGI-PGF)"/>
            <person name="Ivanova N."/>
            <person name="Daum C."/>
            <person name="Lang E."/>
            <person name="Abt B."/>
            <person name="Kopitz M."/>
            <person name="Saunders E."/>
            <person name="Lapidus A."/>
            <person name="Lucas S."/>
            <person name="Glavina Del Rio T."/>
            <person name="Nolan M."/>
            <person name="Tice H."/>
            <person name="Copeland A."/>
            <person name="Cheng J.F."/>
            <person name="Chen F."/>
            <person name="Bruce D."/>
            <person name="Goodwin L."/>
            <person name="Pitluck S."/>
            <person name="Mavromatis K."/>
            <person name="Pati A."/>
            <person name="Mikhailova N."/>
            <person name="Chen A."/>
            <person name="Palaniappan K."/>
            <person name="Land M."/>
            <person name="Hauser L."/>
            <person name="Chang Y.J."/>
            <person name="Jeffries C.D."/>
            <person name="Detter J.C."/>
            <person name="Brettin T."/>
            <person name="Rohde M."/>
            <person name="Goker M."/>
            <person name="Bristow J."/>
            <person name="Markowitz V."/>
            <person name="Eisen J.A."/>
            <person name="Hugenholtz P."/>
            <person name="Kyrpides N.C."/>
            <person name="Klenk H.P."/>
        </authorList>
    </citation>
    <scope>NUCLEOTIDE SEQUENCE [LARGE SCALE GENOMIC DNA]</scope>
    <source>
        <strain evidence="7">DSM 14365 / CIP 107738 / JCM 11303 / AJ 13395 / SMP-2</strain>
    </source>
</reference>
<sequence>MAIGPGPGTASAAAYVILVDALGTAPRRRLDASGLDDFDFVDDELWLVRDGVLWRHSLEEGALVGEPRRLLEPAESDDEQAQTLRPRLLRPPQGRSALLVGARWLRIENASGERLQVEDLGAWLAPELRSWRCVGALGEGRIALAQGGDLRIIDTGLGRRQAEEVGQMSLASPEQPVEVRACRALFAGRALAVWLAGERDGAVCIVRPRGVLVHRVAAPASRFWSVAESRGRAVFYAAPASALADGADSAEPDADAEDAAPDARAAAAQAPYGHLVSLDLRYGKEQGRVPAPMPVAALALDADARYVAVAGYPPPPLEDDEYDEYGSGARPAPPPPPYVPDPDAQPAIVHVTYAELLGGSRTSGRKRIGQVTDADQSDHLGRTLDARPDALPAAEDGDGSGATPEAAGDSAGDLEAAGQAEDQAEDARPVDAAAGVSPMAVVALASHPVHLPHAPLLGLGRARTLSAGGHGAVDARATDYLEARLDLVTAMAAAQVARAWDSGILSQDEGASYPGELMVHGLLGAKLGPGHRLAADAADEIYEQQRKTFARARSRLRAAEKARSPIPLQELGRDLELSARELSALLYVAAPALRGEIARLYRVLAPELRNAPCNEFLLERLLGGDDWAERRRVATSVAADSTLVRAGLVTRIPTDSVPGSRGGGAGLRVDAAVLARLRGVALRTSAPLYSATRPLEALWLPEEIKRELLEALAPAPRPGSVTRVVLRGRRGSGRRSLAAALAARVNRPLADIDCARMPQSGTLLAGALHTALCHAVIAGAIPCVSGLEAVGAATSEDREGIAHVRSVLRSHPGPVFVRTAEGALATLDPGYIEFAIPRLDETMRAAFWDEVIAQFGLAVDDPAALASRFRVGPGSIASAAETVAGRARPGEQGDGEAGPAGDEHGEALSDADALDLTLRQHIETRMSVAATRITRLATWSQVSMPDELAESVRELIARVRQRRTVFERWGFDRRLQSARGVSALFFGPPGVGKTMVAGLIARELGLDLYRVDLAQITSKWIGETEKNLAEIFEAGEDGQVVILFDEADSLFAKRTEVQSSVDRHANQQVNYLLTSLDSFEGVALLTTNREGAIDKAFKRRMTMRLAFPFPDEQMRARLWAAHIPSDIPKAGEFDLDGLAERFPLSGGYIRNCALRAAFLAAAEETPLTQEHLVRAVELEYKEMGKLAPSGRLE</sequence>
<dbReference type="Proteomes" id="UP000001880">
    <property type="component" value="Chromosome"/>
</dbReference>